<keyword evidence="3" id="KW-1185">Reference proteome</keyword>
<dbReference type="RefSeq" id="WP_014216150.1">
    <property type="nucleotide sequence ID" value="NC_016605.1"/>
</dbReference>
<gene>
    <name evidence="2" type="ordered locus">PECL_1742</name>
</gene>
<dbReference type="EMBL" id="CP003137">
    <property type="protein sequence ID" value="AEV95956.1"/>
    <property type="molecule type" value="Genomic_DNA"/>
</dbReference>
<sequence length="69" mass="7717">MATNVWEILVGIICLGVMLWEFYSVVKSFREIRQHGNSGTSGFAVLSIWSGVIFGLIMFAITFDLLFPS</sequence>
<evidence type="ECO:0000313" key="2">
    <source>
        <dbReference type="EMBL" id="AEV95956.1"/>
    </source>
</evidence>
<feature type="transmembrane region" description="Helical" evidence="1">
    <location>
        <begin position="6"/>
        <end position="23"/>
    </location>
</feature>
<protein>
    <submittedName>
        <fullName evidence="2">Membrane protein</fullName>
    </submittedName>
</protein>
<evidence type="ECO:0000256" key="1">
    <source>
        <dbReference type="SAM" id="Phobius"/>
    </source>
</evidence>
<accession>G8PBG7</accession>
<name>G8PBG7_PEDCP</name>
<keyword evidence="1" id="KW-0472">Membrane</keyword>
<reference evidence="2 3" key="1">
    <citation type="journal article" date="2012" name="J. Bacteriol.">
        <title>Complete Genome Sequence of the Beer Spoilage Organism Pediococcus claussenii ATCC BAA-344T.</title>
        <authorList>
            <person name="Pittet V."/>
            <person name="Abegunde T."/>
            <person name="Marfleet T."/>
            <person name="Haakensen M."/>
            <person name="Morrow K."/>
            <person name="Jayaprakash T."/>
            <person name="Schroeder K."/>
            <person name="Trost B."/>
            <person name="Byrns S."/>
            <person name="Bergsveinson J."/>
            <person name="Kusalik A."/>
            <person name="Ziola B."/>
        </authorList>
    </citation>
    <scope>NUCLEOTIDE SEQUENCE [LARGE SCALE GENOMIC DNA]</scope>
    <source>
        <strain evidence="2 3">ATCC BAA-344</strain>
    </source>
</reference>
<dbReference type="STRING" id="701521.PECL_1742"/>
<evidence type="ECO:0000313" key="3">
    <source>
        <dbReference type="Proteomes" id="UP000005444"/>
    </source>
</evidence>
<keyword evidence="1" id="KW-1133">Transmembrane helix</keyword>
<keyword evidence="1" id="KW-0812">Transmembrane</keyword>
<dbReference type="KEGG" id="pce:PECL_1742"/>
<proteinExistence type="predicted"/>
<dbReference type="PATRIC" id="fig|701521.8.peg.1644"/>
<dbReference type="AlphaFoldDB" id="G8PBG7"/>
<dbReference type="HOGENOM" id="CLU_196714_0_0_9"/>
<organism evidence="2 3">
    <name type="scientific">Pediococcus claussenii (strain ATCC BAA-344 / DSM 14800 / JCM 18046 / KCTC 3811 / LMG 21948 / P06)</name>
    <dbReference type="NCBI Taxonomy" id="701521"/>
    <lineage>
        <taxon>Bacteria</taxon>
        <taxon>Bacillati</taxon>
        <taxon>Bacillota</taxon>
        <taxon>Bacilli</taxon>
        <taxon>Lactobacillales</taxon>
        <taxon>Lactobacillaceae</taxon>
        <taxon>Pediococcus</taxon>
    </lineage>
</organism>
<feature type="transmembrane region" description="Helical" evidence="1">
    <location>
        <begin position="43"/>
        <end position="67"/>
    </location>
</feature>
<dbReference type="Proteomes" id="UP000005444">
    <property type="component" value="Chromosome"/>
</dbReference>